<evidence type="ECO:0000313" key="1">
    <source>
        <dbReference type="EMBL" id="TKJ40085.1"/>
    </source>
</evidence>
<reference evidence="1 2" key="1">
    <citation type="submission" date="2017-06" db="EMBL/GenBank/DDBJ databases">
        <title>Novel microbial phyla capable of carbon fixation and sulfur reduction in deep-sea sediments.</title>
        <authorList>
            <person name="Huang J."/>
            <person name="Baker B."/>
            <person name="Wang Y."/>
        </authorList>
    </citation>
    <scope>NUCLEOTIDE SEQUENCE [LARGE SCALE GENOMIC DNA]</scope>
    <source>
        <strain evidence="1">B3_LCP</strain>
    </source>
</reference>
<dbReference type="Pfam" id="PF04255">
    <property type="entry name" value="DUF433"/>
    <property type="match status" value="1"/>
</dbReference>
<dbReference type="AlphaFoldDB" id="A0A532UYQ1"/>
<comment type="caution">
    <text evidence="1">The sequence shown here is derived from an EMBL/GenBank/DDBJ whole genome shotgun (WGS) entry which is preliminary data.</text>
</comment>
<dbReference type="SUPFAM" id="SSF46689">
    <property type="entry name" value="Homeodomain-like"/>
    <property type="match status" value="1"/>
</dbReference>
<dbReference type="InterPro" id="IPR007367">
    <property type="entry name" value="DUF433"/>
</dbReference>
<accession>A0A532UYQ1</accession>
<dbReference type="EMBL" id="NJBN01000006">
    <property type="protein sequence ID" value="TKJ40085.1"/>
    <property type="molecule type" value="Genomic_DNA"/>
</dbReference>
<name>A0A532UYQ1_UNCL8</name>
<gene>
    <name evidence="1" type="ORF">CEE37_10125</name>
</gene>
<evidence type="ECO:0008006" key="3">
    <source>
        <dbReference type="Google" id="ProtNLM"/>
    </source>
</evidence>
<organism evidence="1 2">
    <name type="scientific">candidate division LCP-89 bacterium B3_LCP</name>
    <dbReference type="NCBI Taxonomy" id="2012998"/>
    <lineage>
        <taxon>Bacteria</taxon>
        <taxon>Pseudomonadati</taxon>
        <taxon>Bacteria division LCP-89</taxon>
    </lineage>
</organism>
<dbReference type="Proteomes" id="UP000319619">
    <property type="component" value="Unassembled WGS sequence"/>
</dbReference>
<dbReference type="InterPro" id="IPR009057">
    <property type="entry name" value="Homeodomain-like_sf"/>
</dbReference>
<sequence>MTMQDYKYLGKGMYSMNEASILTGVSWAKVRHWIRGDLRTDVGNRNRNEPIIDLDFGKVDGIYLLSFLDMIEVLMIDQFLKEGVSIHLVRRVHSEAKKIFETKHPFALSRYWTDGRQILADIETETKDPSLLNLKRNQFELRNVTLMFNKAIEVTADDVAKCWWPLDKENPIVIDPGRCYGQPIVSNEGVPTIVLASAVRAEQSIEKVAHWYEVHPEAVQIAYDYEVNHTKRLAA</sequence>
<proteinExistence type="predicted"/>
<evidence type="ECO:0000313" key="2">
    <source>
        <dbReference type="Proteomes" id="UP000319619"/>
    </source>
</evidence>
<protein>
    <recommendedName>
        <fullName evidence="3">DUF433 domain-containing protein</fullName>
    </recommendedName>
</protein>